<evidence type="ECO:0000256" key="1">
    <source>
        <dbReference type="SAM" id="MobiDB-lite"/>
    </source>
</evidence>
<comment type="caution">
    <text evidence="2">The sequence shown here is derived from an EMBL/GenBank/DDBJ whole genome shotgun (WGS) entry which is preliminary data.</text>
</comment>
<gene>
    <name evidence="2" type="ORF">ACFOYW_18315</name>
</gene>
<name>A0ABV8QCD3_9MICO</name>
<protein>
    <submittedName>
        <fullName evidence="2">Uncharacterized protein</fullName>
    </submittedName>
</protein>
<feature type="region of interest" description="Disordered" evidence="1">
    <location>
        <begin position="1"/>
        <end position="23"/>
    </location>
</feature>
<evidence type="ECO:0000313" key="2">
    <source>
        <dbReference type="EMBL" id="MFC4245328.1"/>
    </source>
</evidence>
<accession>A0ABV8QCD3</accession>
<proteinExistence type="predicted"/>
<dbReference type="EMBL" id="JBHSCN010000023">
    <property type="protein sequence ID" value="MFC4245328.1"/>
    <property type="molecule type" value="Genomic_DNA"/>
</dbReference>
<evidence type="ECO:0000313" key="3">
    <source>
        <dbReference type="Proteomes" id="UP001595900"/>
    </source>
</evidence>
<sequence>MPQARKRTSRRQANSAPQSDRRGLLVFSIDNPLDYAPQLGKVVVAMAAHDQAEARGADAPFLAGLDKLSELRPKYQSDAVGESEVS</sequence>
<keyword evidence="3" id="KW-1185">Reference proteome</keyword>
<reference evidence="3" key="1">
    <citation type="journal article" date="2019" name="Int. J. Syst. Evol. Microbiol.">
        <title>The Global Catalogue of Microorganisms (GCM) 10K type strain sequencing project: providing services to taxonomists for standard genome sequencing and annotation.</title>
        <authorList>
            <consortium name="The Broad Institute Genomics Platform"/>
            <consortium name="The Broad Institute Genome Sequencing Center for Infectious Disease"/>
            <person name="Wu L."/>
            <person name="Ma J."/>
        </authorList>
    </citation>
    <scope>NUCLEOTIDE SEQUENCE [LARGE SCALE GENOMIC DNA]</scope>
    <source>
        <strain evidence="3">CGMCC 1.10363</strain>
    </source>
</reference>
<organism evidence="2 3">
    <name type="scientific">Gryllotalpicola reticulitermitis</name>
    <dbReference type="NCBI Taxonomy" id="1184153"/>
    <lineage>
        <taxon>Bacteria</taxon>
        <taxon>Bacillati</taxon>
        <taxon>Actinomycetota</taxon>
        <taxon>Actinomycetes</taxon>
        <taxon>Micrococcales</taxon>
        <taxon>Microbacteriaceae</taxon>
        <taxon>Gryllotalpicola</taxon>
    </lineage>
</organism>
<dbReference type="RefSeq" id="WP_390232458.1">
    <property type="nucleotide sequence ID" value="NZ_JBHSCN010000023.1"/>
</dbReference>
<feature type="compositionally biased region" description="Basic residues" evidence="1">
    <location>
        <begin position="1"/>
        <end position="10"/>
    </location>
</feature>
<dbReference type="Proteomes" id="UP001595900">
    <property type="component" value="Unassembled WGS sequence"/>
</dbReference>